<proteinExistence type="predicted"/>
<reference evidence="1 2" key="1">
    <citation type="submission" date="2024-04" db="EMBL/GenBank/DDBJ databases">
        <title>WGS of bacteria from Torrens River.</title>
        <authorList>
            <person name="Wyrsch E.R."/>
            <person name="Drigo B."/>
        </authorList>
    </citation>
    <scope>NUCLEOTIDE SEQUENCE [LARGE SCALE GENOMIC DNA]</scope>
    <source>
        <strain evidence="1 2">TWI391</strain>
    </source>
</reference>
<comment type="caution">
    <text evidence="1">The sequence shown here is derived from an EMBL/GenBank/DDBJ whole genome shotgun (WGS) entry which is preliminary data.</text>
</comment>
<keyword evidence="2" id="KW-1185">Reference proteome</keyword>
<evidence type="ECO:0000313" key="1">
    <source>
        <dbReference type="EMBL" id="MEN5379100.1"/>
    </source>
</evidence>
<dbReference type="RefSeq" id="WP_021190162.1">
    <property type="nucleotide sequence ID" value="NZ_JBDJNQ010000009.1"/>
</dbReference>
<organism evidence="1 2">
    <name type="scientific">Sphingobacterium kitahiroshimense</name>
    <dbReference type="NCBI Taxonomy" id="470446"/>
    <lineage>
        <taxon>Bacteria</taxon>
        <taxon>Pseudomonadati</taxon>
        <taxon>Bacteroidota</taxon>
        <taxon>Sphingobacteriia</taxon>
        <taxon>Sphingobacteriales</taxon>
        <taxon>Sphingobacteriaceae</taxon>
        <taxon>Sphingobacterium</taxon>
    </lineage>
</organism>
<accession>A0ABV0BWD3</accession>
<evidence type="ECO:0000313" key="2">
    <source>
        <dbReference type="Proteomes" id="UP001409291"/>
    </source>
</evidence>
<gene>
    <name evidence="1" type="ORF">ABE541_17690</name>
</gene>
<dbReference type="Proteomes" id="UP001409291">
    <property type="component" value="Unassembled WGS sequence"/>
</dbReference>
<protein>
    <submittedName>
        <fullName evidence="1">Uncharacterized protein</fullName>
    </submittedName>
</protein>
<name>A0ABV0BWD3_9SPHI</name>
<sequence>MTTNQFPFNQVGATDWRTALYAATQTVIDVEKQFIQTGFINWLPQRFQLSTDQFQYAVSLGPQAQQSIANSLITAIDNRATIVLVNDAQRKGQGNSKTANSTQSFVPDPEIPETSIMVLTFSFSYL</sequence>
<dbReference type="EMBL" id="JBDJNQ010000009">
    <property type="protein sequence ID" value="MEN5379100.1"/>
    <property type="molecule type" value="Genomic_DNA"/>
</dbReference>